<feature type="short sequence motif" description="'HIGH' region" evidence="8">
    <location>
        <begin position="43"/>
        <end position="53"/>
    </location>
</feature>
<sequence>MSDEITVAGEAEASGNFIHTFIEEDIAPQGRFEGKKVHTRFPPEPNGYLHIGHAKAICIDFGTAEKFGGICNLRMDDTNPTKEDTEYVDAIQEDIRWLGFTWDDRFYYASDYFPKMYEFAVKLIRENLAYVCELTPDQMRENRGDLTKPAVSPYRDRPMEESLSLFERMKNGEFEDGKMTLRAKIDLASGNFNMRDPVIYRINHMNHHRTGDTWCIYPMYDFAHPIEDALEGITHSLCSLEFEDHRPLYDWVINHIDLPDKPRQIEFARLGINNTVMSKRKLRLLVENNYVSGWDDPRMPTLCGLRRRGYTPASIRNFCERIGVSKVNSTVEYGFLEHCLREDLNQNAQRTMAVLNPVKLIVTNYPEDKTEEFEVENNPERPEDGTRTVSFSRELWIEKEDFMEEPVKGYFRLFPGNEVRLKTTYIVRCTGCKKDENGNVTEVYAEYDPLTRGGNTPDGRKIKGTIHWVDAKTAADAEIRLYDSLFTVPDPEAGDFLTQLNPDSLKVLTSCKVEPSLARTEGTHSYQFMRQGYFCQDNRDSTPEHPVFNRCVSLKDSFKKK</sequence>
<evidence type="ECO:0000259" key="12">
    <source>
        <dbReference type="Pfam" id="PF20974"/>
    </source>
</evidence>
<evidence type="ECO:0000256" key="6">
    <source>
        <dbReference type="ARBA" id="ARBA00023146"/>
    </source>
</evidence>
<dbReference type="InterPro" id="IPR000924">
    <property type="entry name" value="Glu/Gln-tRNA-synth"/>
</dbReference>
<evidence type="ECO:0000256" key="3">
    <source>
        <dbReference type="ARBA" id="ARBA00022741"/>
    </source>
</evidence>
<evidence type="ECO:0000256" key="9">
    <source>
        <dbReference type="RuleBase" id="RU363037"/>
    </source>
</evidence>
<keyword evidence="4 8" id="KW-0067">ATP-binding</keyword>
<feature type="binding site" evidence="8">
    <location>
        <begin position="50"/>
        <end position="56"/>
    </location>
    <ligand>
        <name>ATP</name>
        <dbReference type="ChEBI" id="CHEBI:30616"/>
    </ligand>
</feature>
<keyword evidence="14" id="KW-1185">Reference proteome</keyword>
<evidence type="ECO:0000256" key="5">
    <source>
        <dbReference type="ARBA" id="ARBA00022917"/>
    </source>
</evidence>
<comment type="subunit">
    <text evidence="8">Monomer.</text>
</comment>
<dbReference type="GO" id="GO:0016874">
    <property type="term" value="F:ligase activity"/>
    <property type="evidence" value="ECO:0007669"/>
    <property type="project" value="UniProtKB-KW"/>
</dbReference>
<dbReference type="NCBIfam" id="NF011291">
    <property type="entry name" value="PRK14703.1"/>
    <property type="match status" value="1"/>
</dbReference>
<dbReference type="Proteomes" id="UP000719942">
    <property type="component" value="Unassembled WGS sequence"/>
</dbReference>
<evidence type="ECO:0000259" key="10">
    <source>
        <dbReference type="Pfam" id="PF00749"/>
    </source>
</evidence>
<comment type="caution">
    <text evidence="8">Lacks conserved residue(s) required for the propagation of feature annotation.</text>
</comment>
<dbReference type="Pfam" id="PF00749">
    <property type="entry name" value="tRNA-synt_1c"/>
    <property type="match status" value="1"/>
</dbReference>
<dbReference type="InterPro" id="IPR050132">
    <property type="entry name" value="Gln/Glu-tRNA_Ligase"/>
</dbReference>
<dbReference type="SUPFAM" id="SSF50715">
    <property type="entry name" value="Ribosomal protein L25-like"/>
    <property type="match status" value="1"/>
</dbReference>
<keyword evidence="6 8" id="KW-0030">Aminoacyl-tRNA synthetase</keyword>
<dbReference type="NCBIfam" id="TIGR00440">
    <property type="entry name" value="glnS"/>
    <property type="match status" value="1"/>
</dbReference>
<evidence type="ECO:0000259" key="11">
    <source>
        <dbReference type="Pfam" id="PF03950"/>
    </source>
</evidence>
<evidence type="ECO:0000256" key="4">
    <source>
        <dbReference type="ARBA" id="ARBA00022840"/>
    </source>
</evidence>
<feature type="binding site" evidence="8">
    <location>
        <position position="220"/>
    </location>
    <ligand>
        <name>L-glutamine</name>
        <dbReference type="ChEBI" id="CHEBI:58359"/>
    </ligand>
</feature>
<evidence type="ECO:0000256" key="7">
    <source>
        <dbReference type="ARBA" id="ARBA00048270"/>
    </source>
</evidence>
<feature type="binding site" evidence="8">
    <location>
        <begin position="269"/>
        <end position="270"/>
    </location>
    <ligand>
        <name>ATP</name>
        <dbReference type="ChEBI" id="CHEBI:30616"/>
    </ligand>
</feature>
<feature type="domain" description="tRNA synthetases class I (E and Q) anti-codon binding" evidence="12">
    <location>
        <begin position="465"/>
        <end position="537"/>
    </location>
</feature>
<feature type="binding site" evidence="8">
    <location>
        <begin position="277"/>
        <end position="279"/>
    </location>
    <ligand>
        <name>ATP</name>
        <dbReference type="ChEBI" id="CHEBI:30616"/>
    </ligand>
</feature>
<dbReference type="Gene3D" id="3.40.50.620">
    <property type="entry name" value="HUPs"/>
    <property type="match status" value="1"/>
</dbReference>
<dbReference type="RefSeq" id="WP_219965814.1">
    <property type="nucleotide sequence ID" value="NZ_JAGFNZ010000004.1"/>
</dbReference>
<dbReference type="InterPro" id="IPR020058">
    <property type="entry name" value="Glu/Gln-tRNA-synth_Ib_cat-dom"/>
</dbReference>
<gene>
    <name evidence="8" type="primary">glnS</name>
    <name evidence="13" type="ORF">J5W02_11405</name>
</gene>
<organism evidence="13 14">
    <name type="scientific">Caproiciproducens faecalis</name>
    <dbReference type="NCBI Taxonomy" id="2820301"/>
    <lineage>
        <taxon>Bacteria</taxon>
        <taxon>Bacillati</taxon>
        <taxon>Bacillota</taxon>
        <taxon>Clostridia</taxon>
        <taxon>Eubacteriales</taxon>
        <taxon>Acutalibacteraceae</taxon>
        <taxon>Caproiciproducens</taxon>
    </lineage>
</organism>
<comment type="subcellular location">
    <subcellularLocation>
        <location evidence="8">Cytoplasm</location>
    </subcellularLocation>
</comment>
<reference evidence="13 14" key="1">
    <citation type="submission" date="2021-03" db="EMBL/GenBank/DDBJ databases">
        <title>Caproiciproducens sp. nov. isolated from feces of cow.</title>
        <authorList>
            <person name="Choi J.-Y."/>
        </authorList>
    </citation>
    <scope>NUCLEOTIDE SEQUENCE [LARGE SCALE GENOMIC DNA]</scope>
    <source>
        <strain evidence="13 14">AGMB10547</strain>
    </source>
</reference>
<comment type="caution">
    <text evidence="13">The sequence shown here is derived from an EMBL/GenBank/DDBJ whole genome shotgun (WGS) entry which is preliminary data.</text>
</comment>
<keyword evidence="1 8" id="KW-0963">Cytoplasm</keyword>
<feature type="domain" description="Glutamyl/glutaminyl-tRNA synthetase class Ib anti-codon binding" evidence="11">
    <location>
        <begin position="348"/>
        <end position="448"/>
    </location>
</feature>
<dbReference type="InterPro" id="IPR049437">
    <property type="entry name" value="tRNA-synt_1c_C2"/>
</dbReference>
<dbReference type="InterPro" id="IPR014729">
    <property type="entry name" value="Rossmann-like_a/b/a_fold"/>
</dbReference>
<feature type="domain" description="Glutamyl/glutaminyl-tRNA synthetase class Ib catalytic" evidence="10">
    <location>
        <begin position="36"/>
        <end position="345"/>
    </location>
</feature>
<dbReference type="Gene3D" id="2.40.240.10">
    <property type="entry name" value="Ribosomal Protein L25, Chain P"/>
    <property type="match status" value="2"/>
</dbReference>
<dbReference type="CDD" id="cd00807">
    <property type="entry name" value="GlnRS_core"/>
    <property type="match status" value="1"/>
</dbReference>
<dbReference type="PRINTS" id="PR00987">
    <property type="entry name" value="TRNASYNTHGLU"/>
</dbReference>
<evidence type="ECO:0000256" key="8">
    <source>
        <dbReference type="HAMAP-Rule" id="MF_00126"/>
    </source>
</evidence>
<keyword evidence="5 8" id="KW-0648">Protein biosynthesis</keyword>
<dbReference type="EMBL" id="JAGFNZ010000004">
    <property type="protein sequence ID" value="MBW7573415.1"/>
    <property type="molecule type" value="Genomic_DNA"/>
</dbReference>
<accession>A0ABS7DQ46</accession>
<dbReference type="Pfam" id="PF20974">
    <property type="entry name" value="tRNA-synt_1c_C2"/>
    <property type="match status" value="1"/>
</dbReference>
<dbReference type="InterPro" id="IPR020059">
    <property type="entry name" value="Glu/Gln-tRNA-synth_Ib_codon-bd"/>
</dbReference>
<dbReference type="Pfam" id="PF03950">
    <property type="entry name" value="tRNA-synt_1c_C"/>
    <property type="match status" value="1"/>
</dbReference>
<dbReference type="EC" id="6.1.1.18" evidence="8"/>
<comment type="catalytic activity">
    <reaction evidence="7 8">
        <text>tRNA(Gln) + L-glutamine + ATP = L-glutaminyl-tRNA(Gln) + AMP + diphosphate</text>
        <dbReference type="Rhea" id="RHEA:20121"/>
        <dbReference type="Rhea" id="RHEA-COMP:9662"/>
        <dbReference type="Rhea" id="RHEA-COMP:9681"/>
        <dbReference type="ChEBI" id="CHEBI:30616"/>
        <dbReference type="ChEBI" id="CHEBI:33019"/>
        <dbReference type="ChEBI" id="CHEBI:58359"/>
        <dbReference type="ChEBI" id="CHEBI:78442"/>
        <dbReference type="ChEBI" id="CHEBI:78521"/>
        <dbReference type="ChEBI" id="CHEBI:456215"/>
        <dbReference type="EC" id="6.1.1.18"/>
    </reaction>
</comment>
<evidence type="ECO:0000313" key="13">
    <source>
        <dbReference type="EMBL" id="MBW7573415.1"/>
    </source>
</evidence>
<dbReference type="InterPro" id="IPR022861">
    <property type="entry name" value="Gln_tRNA_ligase_bac"/>
</dbReference>
<protein>
    <recommendedName>
        <fullName evidence="8">Glutamine--tRNA ligase</fullName>
        <ecNumber evidence="8">6.1.1.18</ecNumber>
    </recommendedName>
    <alternativeName>
        <fullName evidence="8">Glutaminyl-tRNA synthetase</fullName>
        <shortName evidence="8">GlnRS</shortName>
    </alternativeName>
</protein>
<dbReference type="InterPro" id="IPR004514">
    <property type="entry name" value="Gln-tRNA-synth"/>
</dbReference>
<evidence type="ECO:0000313" key="14">
    <source>
        <dbReference type="Proteomes" id="UP000719942"/>
    </source>
</evidence>
<dbReference type="HAMAP" id="MF_00126">
    <property type="entry name" value="Gln_tRNA_synth"/>
    <property type="match status" value="1"/>
</dbReference>
<keyword evidence="2 8" id="KW-0436">Ligase</keyword>
<dbReference type="PANTHER" id="PTHR43097">
    <property type="entry name" value="GLUTAMINE-TRNA LIGASE"/>
    <property type="match status" value="1"/>
</dbReference>
<dbReference type="PROSITE" id="PS00178">
    <property type="entry name" value="AA_TRNA_LIGASE_I"/>
    <property type="match status" value="1"/>
</dbReference>
<dbReference type="InterPro" id="IPR011035">
    <property type="entry name" value="Ribosomal_bL25/Gln-tRNA_synth"/>
</dbReference>
<feature type="binding site" evidence="8">
    <location>
        <begin position="44"/>
        <end position="46"/>
    </location>
    <ligand>
        <name>ATP</name>
        <dbReference type="ChEBI" id="CHEBI:30616"/>
    </ligand>
</feature>
<dbReference type="InterPro" id="IPR020056">
    <property type="entry name" value="Rbsml_bL25/Gln-tRNA_synth_N"/>
</dbReference>
<dbReference type="PANTHER" id="PTHR43097:SF5">
    <property type="entry name" value="GLUTAMATE--TRNA LIGASE"/>
    <property type="match status" value="1"/>
</dbReference>
<feature type="binding site" evidence="8">
    <location>
        <position position="76"/>
    </location>
    <ligand>
        <name>L-glutamine</name>
        <dbReference type="ChEBI" id="CHEBI:58359"/>
    </ligand>
</feature>
<dbReference type="SUPFAM" id="SSF52374">
    <property type="entry name" value="Nucleotidylyl transferase"/>
    <property type="match status" value="1"/>
</dbReference>
<dbReference type="InterPro" id="IPR001412">
    <property type="entry name" value="aa-tRNA-synth_I_CS"/>
</dbReference>
<keyword evidence="3 8" id="KW-0547">Nucleotide-binding</keyword>
<evidence type="ECO:0000256" key="1">
    <source>
        <dbReference type="ARBA" id="ARBA00022490"/>
    </source>
</evidence>
<name>A0ABS7DQ46_9FIRM</name>
<proteinExistence type="inferred from homology"/>
<comment type="similarity">
    <text evidence="8 9">Belongs to the class-I aminoacyl-tRNA synthetase family.</text>
</comment>
<evidence type="ECO:0000256" key="2">
    <source>
        <dbReference type="ARBA" id="ARBA00022598"/>
    </source>
</evidence>
<feature type="short sequence motif" description="'KMSKS' region" evidence="8">
    <location>
        <begin position="276"/>
        <end position="280"/>
    </location>
</feature>